<keyword evidence="5 12" id="KW-0813">Transport</keyword>
<dbReference type="PANTHER" id="PTHR30558:SF12">
    <property type="entry name" value="BIOPOLYMER TRANSPORT PROTEIN EXBD"/>
    <property type="match status" value="1"/>
</dbReference>
<keyword evidence="6" id="KW-1003">Cell membrane</keyword>
<proteinExistence type="inferred from homology"/>
<feature type="transmembrane region" description="Helical" evidence="13">
    <location>
        <begin position="20"/>
        <end position="40"/>
    </location>
</feature>
<evidence type="ECO:0000256" key="5">
    <source>
        <dbReference type="ARBA" id="ARBA00022448"/>
    </source>
</evidence>
<dbReference type="STRING" id="1121352.GCA_000620925_00994"/>
<reference evidence="14 15" key="1">
    <citation type="submission" date="2018-11" db="EMBL/GenBank/DDBJ databases">
        <title>Genomes From Bacteria Associated with the Canine Oral Cavity: a Test Case for Automated Genome-Based Taxonomic Assignment.</title>
        <authorList>
            <person name="Coil D.A."/>
            <person name="Jospin G."/>
            <person name="Darling A.E."/>
            <person name="Wallis C."/>
            <person name="Davis I.J."/>
            <person name="Harris S."/>
            <person name="Eisen J.A."/>
            <person name="Holcombe L.J."/>
            <person name="O'Flynn C."/>
        </authorList>
    </citation>
    <scope>NUCLEOTIDE SEQUENCE [LARGE SCALE GENOMIC DNA]</scope>
    <source>
        <strain evidence="14 15">COT-280</strain>
    </source>
</reference>
<dbReference type="Pfam" id="PF02472">
    <property type="entry name" value="ExbD"/>
    <property type="match status" value="1"/>
</dbReference>
<dbReference type="AlphaFoldDB" id="A0A3P2A923"/>
<evidence type="ECO:0000256" key="6">
    <source>
        <dbReference type="ARBA" id="ARBA00022475"/>
    </source>
</evidence>
<dbReference type="RefSeq" id="WP_124794333.1">
    <property type="nucleotide sequence ID" value="NZ_RQYC01000004.1"/>
</dbReference>
<protein>
    <submittedName>
        <fullName evidence="14">Biopolymer transporter ExbD</fullName>
    </submittedName>
</protein>
<keyword evidence="10 13" id="KW-1133">Transmembrane helix</keyword>
<comment type="subcellular location">
    <subcellularLocation>
        <location evidence="2">Cell inner membrane</location>
        <topology evidence="2">Single-pass type II membrane protein</topology>
    </subcellularLocation>
    <subcellularLocation>
        <location evidence="12">Cell membrane</location>
        <topology evidence="12">Single-pass type II membrane protein</topology>
    </subcellularLocation>
</comment>
<dbReference type="EMBL" id="RQYC01000004">
    <property type="protein sequence ID" value="RRD90770.1"/>
    <property type="molecule type" value="Genomic_DNA"/>
</dbReference>
<dbReference type="GO" id="GO:0022857">
    <property type="term" value="F:transmembrane transporter activity"/>
    <property type="evidence" value="ECO:0007669"/>
    <property type="project" value="InterPro"/>
</dbReference>
<keyword evidence="15" id="KW-1185">Reference proteome</keyword>
<dbReference type="Gene3D" id="3.30.420.270">
    <property type="match status" value="1"/>
</dbReference>
<gene>
    <name evidence="14" type="ORF">EII21_03950</name>
</gene>
<evidence type="ECO:0000256" key="10">
    <source>
        <dbReference type="ARBA" id="ARBA00022989"/>
    </source>
</evidence>
<evidence type="ECO:0000256" key="4">
    <source>
        <dbReference type="ARBA" id="ARBA00011471"/>
    </source>
</evidence>
<evidence type="ECO:0000313" key="14">
    <source>
        <dbReference type="EMBL" id="RRD90770.1"/>
    </source>
</evidence>
<comment type="similarity">
    <text evidence="3 12">Belongs to the ExbD/TolR family.</text>
</comment>
<dbReference type="Proteomes" id="UP000269923">
    <property type="component" value="Unassembled WGS sequence"/>
</dbReference>
<dbReference type="GO" id="GO:0015031">
    <property type="term" value="P:protein transport"/>
    <property type="evidence" value="ECO:0007669"/>
    <property type="project" value="UniProtKB-KW"/>
</dbReference>
<keyword evidence="8 12" id="KW-0812">Transmembrane</keyword>
<evidence type="ECO:0000256" key="11">
    <source>
        <dbReference type="ARBA" id="ARBA00023136"/>
    </source>
</evidence>
<sequence length="147" mass="15977">MAFSSNSGDDDTPMADINVTPLVDVMLVLLIVFMITMPVLTHSIPLELPTTSQKADEKPKQDIKPLTIAIDKEGVYRIGAESQDAADLEAVKSHLKQVAKDKPDTVIAISADKEVPYDFVAQVLDAAREAKLGKIGFVTKVEQEKAE</sequence>
<evidence type="ECO:0000256" key="3">
    <source>
        <dbReference type="ARBA" id="ARBA00005811"/>
    </source>
</evidence>
<evidence type="ECO:0000256" key="12">
    <source>
        <dbReference type="RuleBase" id="RU003879"/>
    </source>
</evidence>
<evidence type="ECO:0000256" key="1">
    <source>
        <dbReference type="ARBA" id="ARBA00003540"/>
    </source>
</evidence>
<evidence type="ECO:0000256" key="8">
    <source>
        <dbReference type="ARBA" id="ARBA00022692"/>
    </source>
</evidence>
<dbReference type="InterPro" id="IPR003400">
    <property type="entry name" value="ExbD"/>
</dbReference>
<accession>A0A3P2A923</accession>
<evidence type="ECO:0000313" key="15">
    <source>
        <dbReference type="Proteomes" id="UP000269923"/>
    </source>
</evidence>
<dbReference type="OrthoDB" id="9798629at2"/>
<organism evidence="14 15">
    <name type="scientific">Conchiformibius steedae</name>
    <dbReference type="NCBI Taxonomy" id="153493"/>
    <lineage>
        <taxon>Bacteria</taxon>
        <taxon>Pseudomonadati</taxon>
        <taxon>Pseudomonadota</taxon>
        <taxon>Betaproteobacteria</taxon>
        <taxon>Neisseriales</taxon>
        <taxon>Neisseriaceae</taxon>
        <taxon>Conchiformibius</taxon>
    </lineage>
</organism>
<evidence type="ECO:0000256" key="7">
    <source>
        <dbReference type="ARBA" id="ARBA00022519"/>
    </source>
</evidence>
<keyword evidence="7" id="KW-0997">Cell inner membrane</keyword>
<dbReference type="GO" id="GO:0005886">
    <property type="term" value="C:plasma membrane"/>
    <property type="evidence" value="ECO:0007669"/>
    <property type="project" value="UniProtKB-SubCell"/>
</dbReference>
<keyword evidence="11 13" id="KW-0472">Membrane</keyword>
<evidence type="ECO:0000256" key="9">
    <source>
        <dbReference type="ARBA" id="ARBA00022927"/>
    </source>
</evidence>
<keyword evidence="9 12" id="KW-0653">Protein transport</keyword>
<comment type="function">
    <text evidence="1">Involved in the TonB-dependent energy-dependent transport of various receptor-bound substrates.</text>
</comment>
<comment type="subunit">
    <text evidence="4">The accessory proteins ExbB and ExbD seem to form a complex with TonB.</text>
</comment>
<name>A0A3P2A923_9NEIS</name>
<evidence type="ECO:0000256" key="2">
    <source>
        <dbReference type="ARBA" id="ARBA00004249"/>
    </source>
</evidence>
<evidence type="ECO:0000256" key="13">
    <source>
        <dbReference type="SAM" id="Phobius"/>
    </source>
</evidence>
<dbReference type="PANTHER" id="PTHR30558">
    <property type="entry name" value="EXBD MEMBRANE COMPONENT OF PMF-DRIVEN MACROMOLECULE IMPORT SYSTEM"/>
    <property type="match status" value="1"/>
</dbReference>
<comment type="caution">
    <text evidence="14">The sequence shown here is derived from an EMBL/GenBank/DDBJ whole genome shotgun (WGS) entry which is preliminary data.</text>
</comment>